<organism evidence="1 2">
    <name type="scientific">Hyalomma asiaticum</name>
    <name type="common">Tick</name>
    <dbReference type="NCBI Taxonomy" id="266040"/>
    <lineage>
        <taxon>Eukaryota</taxon>
        <taxon>Metazoa</taxon>
        <taxon>Ecdysozoa</taxon>
        <taxon>Arthropoda</taxon>
        <taxon>Chelicerata</taxon>
        <taxon>Arachnida</taxon>
        <taxon>Acari</taxon>
        <taxon>Parasitiformes</taxon>
        <taxon>Ixodida</taxon>
        <taxon>Ixodoidea</taxon>
        <taxon>Ixodidae</taxon>
        <taxon>Hyalomminae</taxon>
        <taxon>Hyalomma</taxon>
    </lineage>
</organism>
<gene>
    <name evidence="1" type="ORF">HPB50_017493</name>
</gene>
<name>A0ACB7RP45_HYAAI</name>
<proteinExistence type="predicted"/>
<reference evidence="1" key="1">
    <citation type="submission" date="2020-05" db="EMBL/GenBank/DDBJ databases">
        <title>Large-scale comparative analyses of tick genomes elucidate their genetic diversity and vector capacities.</title>
        <authorList>
            <person name="Jia N."/>
            <person name="Wang J."/>
            <person name="Shi W."/>
            <person name="Du L."/>
            <person name="Sun Y."/>
            <person name="Zhan W."/>
            <person name="Jiang J."/>
            <person name="Wang Q."/>
            <person name="Zhang B."/>
            <person name="Ji P."/>
            <person name="Sakyi L.B."/>
            <person name="Cui X."/>
            <person name="Yuan T."/>
            <person name="Jiang B."/>
            <person name="Yang W."/>
            <person name="Lam T.T.-Y."/>
            <person name="Chang Q."/>
            <person name="Ding S."/>
            <person name="Wang X."/>
            <person name="Zhu J."/>
            <person name="Ruan X."/>
            <person name="Zhao L."/>
            <person name="Wei J."/>
            <person name="Que T."/>
            <person name="Du C."/>
            <person name="Cheng J."/>
            <person name="Dai P."/>
            <person name="Han X."/>
            <person name="Huang E."/>
            <person name="Gao Y."/>
            <person name="Liu J."/>
            <person name="Shao H."/>
            <person name="Ye R."/>
            <person name="Li L."/>
            <person name="Wei W."/>
            <person name="Wang X."/>
            <person name="Wang C."/>
            <person name="Yang T."/>
            <person name="Huo Q."/>
            <person name="Li W."/>
            <person name="Guo W."/>
            <person name="Chen H."/>
            <person name="Zhou L."/>
            <person name="Ni X."/>
            <person name="Tian J."/>
            <person name="Zhou Y."/>
            <person name="Sheng Y."/>
            <person name="Liu T."/>
            <person name="Pan Y."/>
            <person name="Xia L."/>
            <person name="Li J."/>
            <person name="Zhao F."/>
            <person name="Cao W."/>
        </authorList>
    </citation>
    <scope>NUCLEOTIDE SEQUENCE</scope>
    <source>
        <strain evidence="1">Hyas-2018</strain>
    </source>
</reference>
<dbReference type="EMBL" id="CM023488">
    <property type="protein sequence ID" value="KAH6924436.1"/>
    <property type="molecule type" value="Genomic_DNA"/>
</dbReference>
<dbReference type="Proteomes" id="UP000821845">
    <property type="component" value="Chromosome 8"/>
</dbReference>
<evidence type="ECO:0000313" key="2">
    <source>
        <dbReference type="Proteomes" id="UP000821845"/>
    </source>
</evidence>
<accession>A0ACB7RP45</accession>
<protein>
    <submittedName>
        <fullName evidence="1">Uncharacterized protein</fullName>
    </submittedName>
</protein>
<keyword evidence="2" id="KW-1185">Reference proteome</keyword>
<comment type="caution">
    <text evidence="1">The sequence shown here is derived from an EMBL/GenBank/DDBJ whole genome shotgun (WGS) entry which is preliminary data.</text>
</comment>
<sequence>MVAVGVDKEEEEETPPCELRTFGAFRMQTFYAGLQLNNDLRNLSKDSGSESLLARFRFRAVAYFLACVVLAGLVIMTVLLVVLPRPRRDAQRPRALICVHEECFLGGSVMSHALDLKRDPCDDFYAYACGNWKPTSPGARSVLDDVRMRTLSRAALLLDQQNGKDFIGQAAKLYRSCLETIRGNQDHTAKLKAFLEERYASAVKS</sequence>
<evidence type="ECO:0000313" key="1">
    <source>
        <dbReference type="EMBL" id="KAH6924436.1"/>
    </source>
</evidence>